<keyword evidence="2" id="KW-1185">Reference proteome</keyword>
<keyword evidence="1" id="KW-0969">Cilium</keyword>
<reference evidence="1" key="1">
    <citation type="submission" date="2021-02" db="EMBL/GenBank/DDBJ databases">
        <title>Rhodobacter shimadae sp. nov., an aerobic anoxygenic phototrophic bacterium isolated from a hot spring.</title>
        <authorList>
            <person name="Muramatsu S."/>
            <person name="Haruta S."/>
            <person name="Hirose S."/>
            <person name="Hanada S."/>
        </authorList>
    </citation>
    <scope>NUCLEOTIDE SEQUENCE</scope>
    <source>
        <strain evidence="1">N10</strain>
    </source>
</reference>
<protein>
    <submittedName>
        <fullName evidence="1">Flagellar biosynthesis regulator FlaF</fullName>
    </submittedName>
</protein>
<dbReference type="AlphaFoldDB" id="A0A8G1ED88"/>
<gene>
    <name evidence="1" type="primary">flaF</name>
    <name evidence="1" type="ORF">JO391_20110</name>
</gene>
<dbReference type="EMBL" id="CP069370">
    <property type="protein sequence ID" value="QYZ69956.1"/>
    <property type="molecule type" value="Genomic_DNA"/>
</dbReference>
<dbReference type="NCBIfam" id="NF009435">
    <property type="entry name" value="PRK12794.1"/>
    <property type="match status" value="1"/>
</dbReference>
<dbReference type="Proteomes" id="UP000826300">
    <property type="component" value="Chromosome"/>
</dbReference>
<keyword evidence="1" id="KW-0282">Flagellum</keyword>
<name>A0A8G1ED88_9RHOB</name>
<keyword evidence="1" id="KW-0966">Cell projection</keyword>
<dbReference type="Pfam" id="PF07309">
    <property type="entry name" value="FlaF"/>
    <property type="match status" value="1"/>
</dbReference>
<dbReference type="KEGG" id="nsm:JO391_20110"/>
<proteinExistence type="predicted"/>
<dbReference type="RefSeq" id="WP_220662172.1">
    <property type="nucleotide sequence ID" value="NZ_CP069370.1"/>
</dbReference>
<dbReference type="GO" id="GO:0044781">
    <property type="term" value="P:bacterial-type flagellum organization"/>
    <property type="evidence" value="ECO:0007669"/>
    <property type="project" value="InterPro"/>
</dbReference>
<evidence type="ECO:0000313" key="1">
    <source>
        <dbReference type="EMBL" id="QYZ69956.1"/>
    </source>
</evidence>
<evidence type="ECO:0000313" key="2">
    <source>
        <dbReference type="Proteomes" id="UP000826300"/>
    </source>
</evidence>
<dbReference type="InterPro" id="IPR010845">
    <property type="entry name" value="FlaF"/>
</dbReference>
<accession>A0A8G1ED88</accession>
<sequence length="127" mass="13561">MTISQLTSAAYAGANPVRAPRTLEYDLLARATQRLTQAWRSRRTDFPGLVSALAENQQLWSALAVDVAGAGNGLPPSLRAQLFYLYEFTSHQSRQILDGKAGVDALIDINTAVMRGLRGDAGGSNAG</sequence>
<organism evidence="1 2">
    <name type="scientific">Neotabrizicola shimadae</name>
    <dbReference type="NCBI Taxonomy" id="2807096"/>
    <lineage>
        <taxon>Bacteria</taxon>
        <taxon>Pseudomonadati</taxon>
        <taxon>Pseudomonadota</taxon>
        <taxon>Alphaproteobacteria</taxon>
        <taxon>Rhodobacterales</taxon>
        <taxon>Paracoccaceae</taxon>
        <taxon>Neotabrizicola</taxon>
    </lineage>
</organism>